<accession>A0A2Z7DA62</accession>
<dbReference type="AlphaFoldDB" id="A0A2Z7DA62"/>
<sequence length="289" mass="32828">MADTRISNDFEASDRADQTAESSLLPSNSSKQTKEADQETAELAATISSLLVMNSSTQTTEADQETDDFFAAMSLLALHSSPQTMSVHQDTRSHIPQTSLPIKQPLKSPGQCCGINAVSSKESISRVVNSDHTQRYVPLPASRRLEPECCCFIRELSVLDADHDVGRLYLTRDEAEAIPSCPRMTEVPKNTHKMANLLVFDYQDVPWKMMLKCYKYEGNILYHLSNDSWRDFLRANDLRPGDTIFFYKNRDSRINADGYYYVILFWKAKDGGFKSFLDLPCKKKSRKRK</sequence>
<keyword evidence="9" id="KW-1185">Reference proteome</keyword>
<evidence type="ECO:0000313" key="8">
    <source>
        <dbReference type="EMBL" id="KZV54136.1"/>
    </source>
</evidence>
<proteinExistence type="predicted"/>
<feature type="domain" description="TF-B3" evidence="7">
    <location>
        <begin position="153"/>
        <end position="268"/>
    </location>
</feature>
<evidence type="ECO:0000256" key="1">
    <source>
        <dbReference type="ARBA" id="ARBA00004123"/>
    </source>
</evidence>
<keyword evidence="2" id="KW-0805">Transcription regulation</keyword>
<protein>
    <recommendedName>
        <fullName evidence="7">TF-B3 domain-containing protein</fullName>
    </recommendedName>
</protein>
<evidence type="ECO:0000259" key="7">
    <source>
        <dbReference type="PROSITE" id="PS50863"/>
    </source>
</evidence>
<evidence type="ECO:0000256" key="5">
    <source>
        <dbReference type="ARBA" id="ARBA00023242"/>
    </source>
</evidence>
<reference evidence="8 9" key="1">
    <citation type="journal article" date="2015" name="Proc. Natl. Acad. Sci. U.S.A.">
        <title>The resurrection genome of Boea hygrometrica: A blueprint for survival of dehydration.</title>
        <authorList>
            <person name="Xiao L."/>
            <person name="Yang G."/>
            <person name="Zhang L."/>
            <person name="Yang X."/>
            <person name="Zhao S."/>
            <person name="Ji Z."/>
            <person name="Zhou Q."/>
            <person name="Hu M."/>
            <person name="Wang Y."/>
            <person name="Chen M."/>
            <person name="Xu Y."/>
            <person name="Jin H."/>
            <person name="Xiao X."/>
            <person name="Hu G."/>
            <person name="Bao F."/>
            <person name="Hu Y."/>
            <person name="Wan P."/>
            <person name="Li L."/>
            <person name="Deng X."/>
            <person name="Kuang T."/>
            <person name="Xiang C."/>
            <person name="Zhu J.K."/>
            <person name="Oliver M.J."/>
            <person name="He Y."/>
        </authorList>
    </citation>
    <scope>NUCLEOTIDE SEQUENCE [LARGE SCALE GENOMIC DNA]</scope>
    <source>
        <strain evidence="9">cv. XS01</strain>
    </source>
</reference>
<feature type="compositionally biased region" description="Basic and acidic residues" evidence="6">
    <location>
        <begin position="1"/>
        <end position="18"/>
    </location>
</feature>
<dbReference type="InterPro" id="IPR015300">
    <property type="entry name" value="DNA-bd_pseudobarrel_sf"/>
</dbReference>
<dbReference type="InterPro" id="IPR003340">
    <property type="entry name" value="B3_DNA-bd"/>
</dbReference>
<keyword evidence="4" id="KW-0804">Transcription</keyword>
<dbReference type="EMBL" id="KQ989594">
    <property type="protein sequence ID" value="KZV54136.1"/>
    <property type="molecule type" value="Genomic_DNA"/>
</dbReference>
<dbReference type="Proteomes" id="UP000250235">
    <property type="component" value="Unassembled WGS sequence"/>
</dbReference>
<keyword evidence="5" id="KW-0539">Nucleus</keyword>
<comment type="subcellular location">
    <subcellularLocation>
        <location evidence="1">Nucleus</location>
    </subcellularLocation>
</comment>
<dbReference type="CDD" id="cd10017">
    <property type="entry name" value="B3_DNA"/>
    <property type="match status" value="1"/>
</dbReference>
<evidence type="ECO:0000256" key="4">
    <source>
        <dbReference type="ARBA" id="ARBA00023163"/>
    </source>
</evidence>
<dbReference type="GO" id="GO:0005634">
    <property type="term" value="C:nucleus"/>
    <property type="evidence" value="ECO:0007669"/>
    <property type="project" value="UniProtKB-SubCell"/>
</dbReference>
<keyword evidence="3" id="KW-0238">DNA-binding</keyword>
<gene>
    <name evidence="8" type="ORF">F511_09971</name>
</gene>
<evidence type="ECO:0000256" key="6">
    <source>
        <dbReference type="SAM" id="MobiDB-lite"/>
    </source>
</evidence>
<dbReference type="PROSITE" id="PS50863">
    <property type="entry name" value="B3"/>
    <property type="match status" value="1"/>
</dbReference>
<dbReference type="Gene3D" id="2.40.330.10">
    <property type="entry name" value="DNA-binding pseudobarrel domain"/>
    <property type="match status" value="1"/>
</dbReference>
<name>A0A2Z7DA62_9LAMI</name>
<dbReference type="GO" id="GO:0003677">
    <property type="term" value="F:DNA binding"/>
    <property type="evidence" value="ECO:0007669"/>
    <property type="project" value="UniProtKB-KW"/>
</dbReference>
<evidence type="ECO:0000313" key="9">
    <source>
        <dbReference type="Proteomes" id="UP000250235"/>
    </source>
</evidence>
<feature type="region of interest" description="Disordered" evidence="6">
    <location>
        <begin position="1"/>
        <end position="38"/>
    </location>
</feature>
<dbReference type="SUPFAM" id="SSF101936">
    <property type="entry name" value="DNA-binding pseudobarrel domain"/>
    <property type="match status" value="1"/>
</dbReference>
<feature type="compositionally biased region" description="Polar residues" evidence="6">
    <location>
        <begin position="19"/>
        <end position="31"/>
    </location>
</feature>
<organism evidence="8 9">
    <name type="scientific">Dorcoceras hygrometricum</name>
    <dbReference type="NCBI Taxonomy" id="472368"/>
    <lineage>
        <taxon>Eukaryota</taxon>
        <taxon>Viridiplantae</taxon>
        <taxon>Streptophyta</taxon>
        <taxon>Embryophyta</taxon>
        <taxon>Tracheophyta</taxon>
        <taxon>Spermatophyta</taxon>
        <taxon>Magnoliopsida</taxon>
        <taxon>eudicotyledons</taxon>
        <taxon>Gunneridae</taxon>
        <taxon>Pentapetalae</taxon>
        <taxon>asterids</taxon>
        <taxon>lamiids</taxon>
        <taxon>Lamiales</taxon>
        <taxon>Gesneriaceae</taxon>
        <taxon>Didymocarpoideae</taxon>
        <taxon>Trichosporeae</taxon>
        <taxon>Loxocarpinae</taxon>
        <taxon>Dorcoceras</taxon>
    </lineage>
</organism>
<evidence type="ECO:0000256" key="2">
    <source>
        <dbReference type="ARBA" id="ARBA00023015"/>
    </source>
</evidence>
<evidence type="ECO:0000256" key="3">
    <source>
        <dbReference type="ARBA" id="ARBA00023125"/>
    </source>
</evidence>